<name>A0A1G4KJ77_9SACH</name>
<dbReference type="AlphaFoldDB" id="A0A1G4KJ77"/>
<proteinExistence type="predicted"/>
<dbReference type="EMBL" id="LT598453">
    <property type="protein sequence ID" value="SCV04503.1"/>
    <property type="molecule type" value="Genomic_DNA"/>
</dbReference>
<dbReference type="OrthoDB" id="4034991at2759"/>
<protein>
    <submittedName>
        <fullName evidence="1">LANO_0G10594g1_1</fullName>
    </submittedName>
</protein>
<evidence type="ECO:0000313" key="1">
    <source>
        <dbReference type="EMBL" id="SCV04503.1"/>
    </source>
</evidence>
<dbReference type="Proteomes" id="UP000189911">
    <property type="component" value="Chromosome G"/>
</dbReference>
<organism evidence="1 2">
    <name type="scientific">Lachancea nothofagi CBS 11611</name>
    <dbReference type="NCBI Taxonomy" id="1266666"/>
    <lineage>
        <taxon>Eukaryota</taxon>
        <taxon>Fungi</taxon>
        <taxon>Dikarya</taxon>
        <taxon>Ascomycota</taxon>
        <taxon>Saccharomycotina</taxon>
        <taxon>Saccharomycetes</taxon>
        <taxon>Saccharomycetales</taxon>
        <taxon>Saccharomycetaceae</taxon>
        <taxon>Lachancea</taxon>
    </lineage>
</organism>
<evidence type="ECO:0000313" key="2">
    <source>
        <dbReference type="Proteomes" id="UP000189911"/>
    </source>
</evidence>
<accession>A0A1G4KJ77</accession>
<gene>
    <name evidence="1" type="ORF">LANO_0G10594G</name>
</gene>
<reference evidence="2" key="1">
    <citation type="submission" date="2016-03" db="EMBL/GenBank/DDBJ databases">
        <authorList>
            <person name="Devillers Hugo."/>
        </authorList>
    </citation>
    <scope>NUCLEOTIDE SEQUENCE [LARGE SCALE GENOMIC DNA]</scope>
</reference>
<keyword evidence="2" id="KW-1185">Reference proteome</keyword>
<sequence>MAIWSSVLYKSERNIVLLQLGTRRCRIDCCIVLSKRLFHMASLESKSYGSPNTCKGFGCTDSHIQHSVHKPQQAHLNSRSGHDYRHQPSQILINKLNELFDFRHFQGLRADLENLPKDSAKEDYTYLTPTSDMDSNSYFAPLDLHESESRYTVRVNDELGNHSGSNHTSIQSDTYRPLSLNNENRLFLHDLISGDIYEEE</sequence>